<dbReference type="GO" id="GO:0016747">
    <property type="term" value="F:acyltransferase activity, transferring groups other than amino-acyl groups"/>
    <property type="evidence" value="ECO:0007669"/>
    <property type="project" value="InterPro"/>
</dbReference>
<dbReference type="Pfam" id="PF13508">
    <property type="entry name" value="Acetyltransf_7"/>
    <property type="match status" value="1"/>
</dbReference>
<organism evidence="2 3">
    <name type="scientific">Tatumella ptyseos ATCC 33301</name>
    <dbReference type="NCBI Taxonomy" id="1005995"/>
    <lineage>
        <taxon>Bacteria</taxon>
        <taxon>Pseudomonadati</taxon>
        <taxon>Pseudomonadota</taxon>
        <taxon>Gammaproteobacteria</taxon>
        <taxon>Enterobacterales</taxon>
        <taxon>Erwiniaceae</taxon>
        <taxon>Tatumella</taxon>
    </lineage>
</organism>
<dbReference type="CDD" id="cd04301">
    <property type="entry name" value="NAT_SF"/>
    <property type="match status" value="1"/>
</dbReference>
<dbReference type="OrthoDB" id="510731at2"/>
<sequence length="281" mass="31202">MSIVLRQMNENDTETGYQLSQQVKWPHRREDWLQAYRLGEGLVATEAGKTVGCALIWHWGGSHTLGLVIVDPQCQGRGIGKLLMEGLLEKAPEGMVRLHATEMGKGLYEKYGFRQQSPMHQHQSASLPPFPAAEPAPGQRLRAATADDLPRLIDYDYSAHGLRRAALYEDLAGSAEFITVLETGDEITGFAVVRKFGRGYVVGPLLARDEAAARTLFCDCAARLQDEFVRIDTQGEWPFSVWLKAQGMPVVDAPVMMVRGTPWQKRPEAFLDFGLFSQALG</sequence>
<keyword evidence="3" id="KW-1185">Reference proteome</keyword>
<reference evidence="2 3" key="1">
    <citation type="submission" date="2014-05" db="EMBL/GenBank/DDBJ databases">
        <title>ATOL: Assembling a taxonomically balanced genome-scale reconstruction of the evolutionary history of the Enterobacteriaceae.</title>
        <authorList>
            <person name="Plunkett G.III."/>
            <person name="Neeno-Eckwall E.C."/>
            <person name="Glasner J.D."/>
            <person name="Perna N.T."/>
        </authorList>
    </citation>
    <scope>NUCLEOTIDE SEQUENCE [LARGE SCALE GENOMIC DNA]</scope>
    <source>
        <strain evidence="2 3">ATCC 33301</strain>
    </source>
</reference>
<evidence type="ECO:0000259" key="1">
    <source>
        <dbReference type="PROSITE" id="PS51186"/>
    </source>
</evidence>
<feature type="domain" description="N-acetyltransferase" evidence="1">
    <location>
        <begin position="3"/>
        <end position="137"/>
    </location>
</feature>
<name>A0A085JET5_9GAMM</name>
<proteinExistence type="predicted"/>
<dbReference type="PANTHER" id="PTHR47237:SF2">
    <property type="entry name" value="BLL4206 PROTEIN"/>
    <property type="match status" value="1"/>
</dbReference>
<dbReference type="AlphaFoldDB" id="A0A085JET5"/>
<dbReference type="RefSeq" id="WP_029990290.1">
    <property type="nucleotide sequence ID" value="NZ_ATMJ01000021.1"/>
</dbReference>
<dbReference type="Pfam" id="PF18014">
    <property type="entry name" value="Acetyltransf_18"/>
    <property type="match status" value="1"/>
</dbReference>
<dbReference type="InterPro" id="IPR041496">
    <property type="entry name" value="YitH/HolE_GNAT"/>
</dbReference>
<protein>
    <submittedName>
        <fullName evidence="2">Histone acetyltransferase</fullName>
    </submittedName>
</protein>
<keyword evidence="2" id="KW-0808">Transferase</keyword>
<dbReference type="SUPFAM" id="SSF55729">
    <property type="entry name" value="Acyl-CoA N-acyltransferases (Nat)"/>
    <property type="match status" value="1"/>
</dbReference>
<evidence type="ECO:0000313" key="3">
    <source>
        <dbReference type="Proteomes" id="UP000028602"/>
    </source>
</evidence>
<dbReference type="EMBL" id="JMPR01000035">
    <property type="protein sequence ID" value="KFD18981.1"/>
    <property type="molecule type" value="Genomic_DNA"/>
</dbReference>
<dbReference type="InterPro" id="IPR052729">
    <property type="entry name" value="Acyl/Acetyltrans_Enzymes"/>
</dbReference>
<dbReference type="Gene3D" id="3.40.630.90">
    <property type="match status" value="1"/>
</dbReference>
<dbReference type="InterPro" id="IPR000182">
    <property type="entry name" value="GNAT_dom"/>
</dbReference>
<dbReference type="Gene3D" id="3.40.630.30">
    <property type="match status" value="1"/>
</dbReference>
<evidence type="ECO:0000313" key="2">
    <source>
        <dbReference type="EMBL" id="KFD18981.1"/>
    </source>
</evidence>
<gene>
    <name evidence="2" type="ORF">GTPT_2282</name>
</gene>
<comment type="caution">
    <text evidence="2">The sequence shown here is derived from an EMBL/GenBank/DDBJ whole genome shotgun (WGS) entry which is preliminary data.</text>
</comment>
<accession>A0A085JET5</accession>
<dbReference type="InterPro" id="IPR016181">
    <property type="entry name" value="Acyl_CoA_acyltransferase"/>
</dbReference>
<dbReference type="Proteomes" id="UP000028602">
    <property type="component" value="Unassembled WGS sequence"/>
</dbReference>
<dbReference type="PANTHER" id="PTHR47237">
    <property type="entry name" value="SLL0310 PROTEIN"/>
    <property type="match status" value="1"/>
</dbReference>
<dbReference type="eggNOG" id="COG0456">
    <property type="taxonomic scope" value="Bacteria"/>
</dbReference>
<dbReference type="PROSITE" id="PS51186">
    <property type="entry name" value="GNAT"/>
    <property type="match status" value="1"/>
</dbReference>